<keyword evidence="5 7" id="KW-0030">Aminoacyl-tRNA synthetase</keyword>
<dbReference type="AlphaFoldDB" id="A0A1V5ZNH6"/>
<sequence>MTKHLDKFEYGLAKIAFEEFFWADFCDNYLELVKLRLYKPELFENGEEKKLA</sequence>
<dbReference type="InterPro" id="IPR013155">
    <property type="entry name" value="M/V/L/I-tRNA-synth_anticd-bd"/>
</dbReference>
<keyword evidence="3" id="KW-0067">ATP-binding</keyword>
<dbReference type="InterPro" id="IPR009080">
    <property type="entry name" value="tRNAsynth_Ia_anticodon-bd"/>
</dbReference>
<dbReference type="EMBL" id="MWDB01000010">
    <property type="protein sequence ID" value="OQB41820.1"/>
    <property type="molecule type" value="Genomic_DNA"/>
</dbReference>
<evidence type="ECO:0000256" key="5">
    <source>
        <dbReference type="ARBA" id="ARBA00023146"/>
    </source>
</evidence>
<organism evidence="7">
    <name type="scientific">candidate division CPR1 bacterium ADurb.Bin160</name>
    <dbReference type="NCBI Taxonomy" id="1852826"/>
    <lineage>
        <taxon>Bacteria</taxon>
        <taxon>candidate division CPR1</taxon>
    </lineage>
</organism>
<dbReference type="Pfam" id="PF08264">
    <property type="entry name" value="Anticodon_1"/>
    <property type="match status" value="1"/>
</dbReference>
<evidence type="ECO:0000256" key="2">
    <source>
        <dbReference type="ARBA" id="ARBA00022741"/>
    </source>
</evidence>
<feature type="domain" description="Methionyl/Valyl/Leucyl/Isoleucyl-tRNA synthetase anticodon-binding" evidence="6">
    <location>
        <begin position="2"/>
        <end position="40"/>
    </location>
</feature>
<dbReference type="GO" id="GO:0005524">
    <property type="term" value="F:ATP binding"/>
    <property type="evidence" value="ECO:0007669"/>
    <property type="project" value="UniProtKB-KW"/>
</dbReference>
<dbReference type="GO" id="GO:0004812">
    <property type="term" value="F:aminoacyl-tRNA ligase activity"/>
    <property type="evidence" value="ECO:0007669"/>
    <property type="project" value="UniProtKB-KW"/>
</dbReference>
<keyword evidence="1" id="KW-0436">Ligase</keyword>
<reference evidence="7" key="1">
    <citation type="submission" date="2017-02" db="EMBL/GenBank/DDBJ databases">
        <title>Delving into the versatile metabolic prowess of the omnipresent phylum Bacteroidetes.</title>
        <authorList>
            <person name="Nobu M.K."/>
            <person name="Mei R."/>
            <person name="Narihiro T."/>
            <person name="Kuroda K."/>
            <person name="Liu W.-T."/>
        </authorList>
    </citation>
    <scope>NUCLEOTIDE SEQUENCE</scope>
    <source>
        <strain evidence="7">ADurb.Bin160</strain>
    </source>
</reference>
<name>A0A1V5ZNH6_9BACT</name>
<evidence type="ECO:0000259" key="6">
    <source>
        <dbReference type="Pfam" id="PF08264"/>
    </source>
</evidence>
<dbReference type="SUPFAM" id="SSF47323">
    <property type="entry name" value="Anticodon-binding domain of a subclass of class I aminoacyl-tRNA synthetases"/>
    <property type="match status" value="1"/>
</dbReference>
<evidence type="ECO:0000256" key="4">
    <source>
        <dbReference type="ARBA" id="ARBA00022917"/>
    </source>
</evidence>
<accession>A0A1V5ZNH6</accession>
<evidence type="ECO:0000313" key="7">
    <source>
        <dbReference type="EMBL" id="OQB41820.1"/>
    </source>
</evidence>
<dbReference type="Proteomes" id="UP000485621">
    <property type="component" value="Unassembled WGS sequence"/>
</dbReference>
<evidence type="ECO:0000256" key="1">
    <source>
        <dbReference type="ARBA" id="ARBA00022598"/>
    </source>
</evidence>
<proteinExistence type="predicted"/>
<evidence type="ECO:0000256" key="3">
    <source>
        <dbReference type="ARBA" id="ARBA00022840"/>
    </source>
</evidence>
<comment type="caution">
    <text evidence="7">The sequence shown here is derived from an EMBL/GenBank/DDBJ whole genome shotgun (WGS) entry which is preliminary data.</text>
</comment>
<protein>
    <submittedName>
        <fullName evidence="7">Valyl-tRNA synthetase</fullName>
    </submittedName>
</protein>
<gene>
    <name evidence="7" type="ORF">BWY04_00614</name>
</gene>
<dbReference type="Gene3D" id="1.10.730.10">
    <property type="entry name" value="Isoleucyl-tRNA Synthetase, Domain 1"/>
    <property type="match status" value="1"/>
</dbReference>
<dbReference type="GO" id="GO:0006418">
    <property type="term" value="P:tRNA aminoacylation for protein translation"/>
    <property type="evidence" value="ECO:0007669"/>
    <property type="project" value="InterPro"/>
</dbReference>
<keyword evidence="2" id="KW-0547">Nucleotide-binding</keyword>
<keyword evidence="4" id="KW-0648">Protein biosynthesis</keyword>